<evidence type="ECO:0000313" key="2">
    <source>
        <dbReference type="EMBL" id="SFQ24526.1"/>
    </source>
</evidence>
<proteinExistence type="predicted"/>
<keyword evidence="3" id="KW-1185">Reference proteome</keyword>
<evidence type="ECO:0008006" key="4">
    <source>
        <dbReference type="Google" id="ProtNLM"/>
    </source>
</evidence>
<feature type="chain" id="PRO_5017414152" description="Outer membrane protein beta-barrel domain-containing protein" evidence="1">
    <location>
        <begin position="24"/>
        <end position="193"/>
    </location>
</feature>
<organism evidence="2 3">
    <name type="scientific">Roseivivax halotolerans</name>
    <dbReference type="NCBI Taxonomy" id="93684"/>
    <lineage>
        <taxon>Bacteria</taxon>
        <taxon>Pseudomonadati</taxon>
        <taxon>Pseudomonadota</taxon>
        <taxon>Alphaproteobacteria</taxon>
        <taxon>Rhodobacterales</taxon>
        <taxon>Roseobacteraceae</taxon>
        <taxon>Roseivivax</taxon>
    </lineage>
</organism>
<protein>
    <recommendedName>
        <fullName evidence="4">Outer membrane protein beta-barrel domain-containing protein</fullName>
    </recommendedName>
</protein>
<dbReference type="AlphaFoldDB" id="A0A1I5WY93"/>
<feature type="signal peptide" evidence="1">
    <location>
        <begin position="1"/>
        <end position="23"/>
    </location>
</feature>
<reference evidence="3" key="1">
    <citation type="submission" date="2016-10" db="EMBL/GenBank/DDBJ databases">
        <authorList>
            <person name="Varghese N."/>
            <person name="Submissions S."/>
        </authorList>
    </citation>
    <scope>NUCLEOTIDE SEQUENCE [LARGE SCALE GENOMIC DNA]</scope>
    <source>
        <strain evidence="3">JCM 10271</strain>
    </source>
</reference>
<dbReference type="RefSeq" id="WP_139218669.1">
    <property type="nucleotide sequence ID" value="NZ_FOXV01000003.1"/>
</dbReference>
<gene>
    <name evidence="2" type="ORF">SAMN05421853_10310</name>
</gene>
<evidence type="ECO:0000313" key="3">
    <source>
        <dbReference type="Proteomes" id="UP000243106"/>
    </source>
</evidence>
<name>A0A1I5WY93_9RHOB</name>
<evidence type="ECO:0000256" key="1">
    <source>
        <dbReference type="SAM" id="SignalP"/>
    </source>
</evidence>
<sequence length="193" mass="20080">MRMNGAIATGALLATIVAPAAKADGTFLQADFSTETAVAVGSVTRDRLTFGSVLSSAGDEAQLAVSTGYTLYSADGTSLKIGPSAKIEHEAGDGFDNGEIGLKLVADHYRATGFGGLYGQVEYDTIDSAWFVLAQANISSAGLAIEVSRGGSDTYDDAALAVSKRIPDTRLSLRAGYRFLSEDVFVGVSFNTF</sequence>
<accession>A0A1I5WY93</accession>
<dbReference type="Proteomes" id="UP000243106">
    <property type="component" value="Unassembled WGS sequence"/>
</dbReference>
<dbReference type="EMBL" id="FOXV01000003">
    <property type="protein sequence ID" value="SFQ24526.1"/>
    <property type="molecule type" value="Genomic_DNA"/>
</dbReference>
<keyword evidence="1" id="KW-0732">Signal</keyword>